<accession>A0ABV8Q5G9</accession>
<evidence type="ECO:0000313" key="3">
    <source>
        <dbReference type="Proteomes" id="UP001595900"/>
    </source>
</evidence>
<dbReference type="Proteomes" id="UP001595900">
    <property type="component" value="Unassembled WGS sequence"/>
</dbReference>
<keyword evidence="1" id="KW-1133">Transmembrane helix</keyword>
<evidence type="ECO:0000313" key="2">
    <source>
        <dbReference type="EMBL" id="MFC4242573.1"/>
    </source>
</evidence>
<dbReference type="RefSeq" id="WP_390227440.1">
    <property type="nucleotide sequence ID" value="NZ_JBHSCN010000003.1"/>
</dbReference>
<name>A0ABV8Q5G9_9MICO</name>
<keyword evidence="1" id="KW-0472">Membrane</keyword>
<dbReference type="EMBL" id="JBHSCN010000003">
    <property type="protein sequence ID" value="MFC4242573.1"/>
    <property type="molecule type" value="Genomic_DNA"/>
</dbReference>
<evidence type="ECO:0000256" key="1">
    <source>
        <dbReference type="SAM" id="Phobius"/>
    </source>
</evidence>
<proteinExistence type="predicted"/>
<reference evidence="3" key="1">
    <citation type="journal article" date="2019" name="Int. J. Syst. Evol. Microbiol.">
        <title>The Global Catalogue of Microorganisms (GCM) 10K type strain sequencing project: providing services to taxonomists for standard genome sequencing and annotation.</title>
        <authorList>
            <consortium name="The Broad Institute Genomics Platform"/>
            <consortium name="The Broad Institute Genome Sequencing Center for Infectious Disease"/>
            <person name="Wu L."/>
            <person name="Ma J."/>
        </authorList>
    </citation>
    <scope>NUCLEOTIDE SEQUENCE [LARGE SCALE GENOMIC DNA]</scope>
    <source>
        <strain evidence="3">CGMCC 1.10363</strain>
    </source>
</reference>
<sequence>MKSNSEHRRVRRTPMTLDEALQIEQQLARGTLDMSLPGTQELVDEARRVHLSAELWGEKRTDQKRRQLRIVLWAGAGLVTLYILGLVAMLAFSR</sequence>
<evidence type="ECO:0008006" key="4">
    <source>
        <dbReference type="Google" id="ProtNLM"/>
    </source>
</evidence>
<feature type="transmembrane region" description="Helical" evidence="1">
    <location>
        <begin position="70"/>
        <end position="92"/>
    </location>
</feature>
<keyword evidence="3" id="KW-1185">Reference proteome</keyword>
<protein>
    <recommendedName>
        <fullName evidence="4">DUF3040 domain-containing protein</fullName>
    </recommendedName>
</protein>
<organism evidence="2 3">
    <name type="scientific">Gryllotalpicola reticulitermitis</name>
    <dbReference type="NCBI Taxonomy" id="1184153"/>
    <lineage>
        <taxon>Bacteria</taxon>
        <taxon>Bacillati</taxon>
        <taxon>Actinomycetota</taxon>
        <taxon>Actinomycetes</taxon>
        <taxon>Micrococcales</taxon>
        <taxon>Microbacteriaceae</taxon>
        <taxon>Gryllotalpicola</taxon>
    </lineage>
</organism>
<comment type="caution">
    <text evidence="2">The sequence shown here is derived from an EMBL/GenBank/DDBJ whole genome shotgun (WGS) entry which is preliminary data.</text>
</comment>
<gene>
    <name evidence="2" type="ORF">ACFOYW_04235</name>
</gene>
<keyword evidence="1" id="KW-0812">Transmembrane</keyword>